<evidence type="ECO:0000256" key="1">
    <source>
        <dbReference type="SAM" id="Phobius"/>
    </source>
</evidence>
<feature type="transmembrane region" description="Helical" evidence="1">
    <location>
        <begin position="642"/>
        <end position="666"/>
    </location>
</feature>
<feature type="transmembrane region" description="Helical" evidence="1">
    <location>
        <begin position="438"/>
        <end position="459"/>
    </location>
</feature>
<organism evidence="2 3">
    <name type="scientific">Pocillopora damicornis</name>
    <name type="common">Cauliflower coral</name>
    <name type="synonym">Millepora damicornis</name>
    <dbReference type="NCBI Taxonomy" id="46731"/>
    <lineage>
        <taxon>Eukaryota</taxon>
        <taxon>Metazoa</taxon>
        <taxon>Cnidaria</taxon>
        <taxon>Anthozoa</taxon>
        <taxon>Hexacorallia</taxon>
        <taxon>Scleractinia</taxon>
        <taxon>Astrocoeniina</taxon>
        <taxon>Pocilloporidae</taxon>
        <taxon>Pocillopora</taxon>
    </lineage>
</organism>
<dbReference type="AlphaFoldDB" id="A0A3M6UMR5"/>
<feature type="transmembrane region" description="Helical" evidence="1">
    <location>
        <begin position="678"/>
        <end position="696"/>
    </location>
</feature>
<feature type="transmembrane region" description="Helical" evidence="1">
    <location>
        <begin position="113"/>
        <end position="134"/>
    </location>
</feature>
<feature type="transmembrane region" description="Helical" evidence="1">
    <location>
        <begin position="223"/>
        <end position="241"/>
    </location>
</feature>
<reference evidence="2 3" key="1">
    <citation type="journal article" date="2018" name="Sci. Rep.">
        <title>Comparative analysis of the Pocillopora damicornis genome highlights role of immune system in coral evolution.</title>
        <authorList>
            <person name="Cunning R."/>
            <person name="Bay R.A."/>
            <person name="Gillette P."/>
            <person name="Baker A.C."/>
            <person name="Traylor-Knowles N."/>
        </authorList>
    </citation>
    <scope>NUCLEOTIDE SEQUENCE [LARGE SCALE GENOMIC DNA]</scope>
    <source>
        <strain evidence="2">RSMAS</strain>
        <tissue evidence="2">Whole animal</tissue>
    </source>
</reference>
<keyword evidence="1" id="KW-0812">Transmembrane</keyword>
<keyword evidence="3" id="KW-1185">Reference proteome</keyword>
<feature type="transmembrane region" description="Helical" evidence="1">
    <location>
        <begin position="602"/>
        <end position="622"/>
    </location>
</feature>
<protein>
    <submittedName>
        <fullName evidence="2">Uncharacterized protein</fullName>
    </submittedName>
</protein>
<gene>
    <name evidence="2" type="ORF">pdam_00012696</name>
</gene>
<feature type="transmembrane region" description="Helical" evidence="1">
    <location>
        <begin position="789"/>
        <end position="809"/>
    </location>
</feature>
<evidence type="ECO:0000313" key="2">
    <source>
        <dbReference type="EMBL" id="RMX54935.1"/>
    </source>
</evidence>
<dbReference type="EMBL" id="RCHS01001150">
    <property type="protein sequence ID" value="RMX54935.1"/>
    <property type="molecule type" value="Genomic_DNA"/>
</dbReference>
<comment type="caution">
    <text evidence="2">The sequence shown here is derived from an EMBL/GenBank/DDBJ whole genome shotgun (WGS) entry which is preliminary data.</text>
</comment>
<accession>A0A3M6UMR5</accession>
<keyword evidence="1" id="KW-1133">Transmembrane helix</keyword>
<feature type="transmembrane region" description="Helical" evidence="1">
    <location>
        <begin position="287"/>
        <end position="307"/>
    </location>
</feature>
<feature type="transmembrane region" description="Helical" evidence="1">
    <location>
        <begin position="913"/>
        <end position="931"/>
    </location>
</feature>
<feature type="transmembrane region" description="Helical" evidence="1">
    <location>
        <begin position="952"/>
        <end position="971"/>
    </location>
</feature>
<dbReference type="Proteomes" id="UP000275408">
    <property type="component" value="Unassembled WGS sequence"/>
</dbReference>
<feature type="transmembrane region" description="Helical" evidence="1">
    <location>
        <begin position="154"/>
        <end position="173"/>
    </location>
</feature>
<name>A0A3M6UMR5_POCDA</name>
<feature type="transmembrane region" description="Helical" evidence="1">
    <location>
        <begin position="708"/>
        <end position="728"/>
    </location>
</feature>
<feature type="transmembrane region" description="Helical" evidence="1">
    <location>
        <begin position="253"/>
        <end position="275"/>
    </location>
</feature>
<feature type="transmembrane region" description="Helical" evidence="1">
    <location>
        <begin position="480"/>
        <end position="499"/>
    </location>
</feature>
<dbReference type="OrthoDB" id="5979997at2759"/>
<feature type="transmembrane region" description="Helical" evidence="1">
    <location>
        <begin position="395"/>
        <end position="418"/>
    </location>
</feature>
<feature type="transmembrane region" description="Helical" evidence="1">
    <location>
        <begin position="185"/>
        <end position="208"/>
    </location>
</feature>
<feature type="transmembrane region" description="Helical" evidence="1">
    <location>
        <begin position="875"/>
        <end position="893"/>
    </location>
</feature>
<sequence length="990" mass="114039">MNSSTLIELFGQLIFSFTRGVAENYNPDEPEFTTESLGYDPLECTGREWNYLPVDELIYQEYSDMEGSNLNYMAANSLRIRVINACSPEENEVVYDEQYGEDRAMAWKRLRPSALRTVGSLYMLITYLIYKFGIVCEFQKSIPIQVQWLRTGSVIITCAFAYMWYFANILSLFRPHQLNGVKRKLILVCVIVFCLDAIYCIILQVFGISHSPFSTLQKTPLDASFFVSVCWQTYFLTNHLLIRKSRKQRGIIFMQMILPTLSTFILSATMIFLVFPAYNEQNKEGKLSIALFAPLIGVVLKVISRIFAQRLCNITHPGYSYVLLAPLHFASAIAFRILQADLSSVQSMAILGVIHGVAEVIERSTIVFFDHVCHVIWKRKTAPWGSFRTPRRERLMADINIMGMLYESTAVVSVNGFLHLYQLVFLRNYFILELLKSFAIRTSIPLITEWFFTSVSLAIETRYQNMAVMAVWRRRWKKHILVAVINAVPLALATSSNLIDVVHGRFNESSQAIPLDSKQRNIFLQDSIFAVYLEEYSDREVRTSDPLTVSRHQVLVINACSPDEIEEKQESGQDEDSAMSWKQLRPSALCTVLKSMYTGASISLLTAAIIGLLYMSISYLCYKTAHNCEFYPHKIPVSVQWVRTLSTLISFAFLYMWNFARMFFLFRPYQLLGVKGKLVLVSILVYFLDALYRVALQALGISNSRLSVFLTIPLNTLFLISICLQVYFLTKHFCFRSRRLRVNDNAWLFLFRIRYCHSCFHLPTVQRIKRRRKTIDSCLHTSHWGRTEGYYYVLLSPLYLGTAVMLRVLQADLKSLQSMAILGIIHGAAEVIERSTMVVIDHVCHVILKRKLAPWGSFRTPRQERLMADLSITSMLYESTAIVSVNGFLYLYKFVYLENVSVLELLQSFTVRTLVQLVIEWFFTSVSLAIVTHYQNMAVMAVWRKRWKRHTLVAIVNAVPLAMWTSTNLLITVHGRFQESSYQPCKMPFI</sequence>
<proteinExistence type="predicted"/>
<evidence type="ECO:0000313" key="3">
    <source>
        <dbReference type="Proteomes" id="UP000275408"/>
    </source>
</evidence>
<keyword evidence="1" id="KW-0472">Membrane</keyword>